<protein>
    <recommendedName>
        <fullName evidence="3">FAD-binding domain-containing protein</fullName>
    </recommendedName>
</protein>
<accession>A0A7S1D4E7</accession>
<dbReference type="PANTHER" id="PTHR13789:SF309">
    <property type="entry name" value="PUTATIVE (AFU_ORTHOLOGUE AFUA_6G14510)-RELATED"/>
    <property type="match status" value="1"/>
</dbReference>
<dbReference type="PANTHER" id="PTHR13789">
    <property type="entry name" value="MONOOXYGENASE"/>
    <property type="match status" value="1"/>
</dbReference>
<dbReference type="InterPro" id="IPR002938">
    <property type="entry name" value="FAD-bd"/>
</dbReference>
<feature type="domain" description="FAD-binding" evidence="3">
    <location>
        <begin position="3"/>
        <end position="203"/>
    </location>
</feature>
<dbReference type="GO" id="GO:0071949">
    <property type="term" value="F:FAD binding"/>
    <property type="evidence" value="ECO:0007669"/>
    <property type="project" value="InterPro"/>
</dbReference>
<keyword evidence="1" id="KW-0560">Oxidoreductase</keyword>
<keyword evidence="2" id="KW-0503">Monooxygenase</keyword>
<dbReference type="Pfam" id="PF01494">
    <property type="entry name" value="FAD_binding_3"/>
    <property type="match status" value="1"/>
</dbReference>
<proteinExistence type="predicted"/>
<organism evidence="4">
    <name type="scientific">Cyclophora tenuis</name>
    <name type="common">Marine diatom</name>
    <dbReference type="NCBI Taxonomy" id="216820"/>
    <lineage>
        <taxon>Eukaryota</taxon>
        <taxon>Sar</taxon>
        <taxon>Stramenopiles</taxon>
        <taxon>Ochrophyta</taxon>
        <taxon>Bacillariophyta</taxon>
        <taxon>Fragilariophyceae</taxon>
        <taxon>Fragilariophycidae</taxon>
        <taxon>Cyclophorales</taxon>
        <taxon>Cyclophoraceae</taxon>
        <taxon>Cyclophora</taxon>
    </lineage>
</organism>
<dbReference type="InterPro" id="IPR050493">
    <property type="entry name" value="FAD-dep_Monooxygenase_BioMet"/>
</dbReference>
<gene>
    <name evidence="4" type="ORF">CTEN0397_LOCUS8980</name>
</gene>
<dbReference type="SUPFAM" id="SSF51905">
    <property type="entry name" value="FAD/NAD(P)-binding domain"/>
    <property type="match status" value="1"/>
</dbReference>
<evidence type="ECO:0000256" key="1">
    <source>
        <dbReference type="ARBA" id="ARBA00023002"/>
    </source>
</evidence>
<dbReference type="Gene3D" id="3.50.50.60">
    <property type="entry name" value="FAD/NAD(P)-binding domain"/>
    <property type="match status" value="1"/>
</dbReference>
<dbReference type="InterPro" id="IPR036188">
    <property type="entry name" value="FAD/NAD-bd_sf"/>
</dbReference>
<dbReference type="EMBL" id="HBFW01014113">
    <property type="protein sequence ID" value="CAD8937917.1"/>
    <property type="molecule type" value="Transcribed_RNA"/>
</dbReference>
<sequence length="239" mass="26513">MKLEGAFVVGSDGVHSATRDWLSLPAAVKTGSNVFRGNLLVDSEENVLYPLLSQGIVPLHGMFKGVYFMCFNFNSKVPGKLAWVISTTQARHDGMSAISAIEGKIDDEDKRNTVMELLSQSDPSHLAPYPETSVLQTEVVESCGWGGKGRVTLIGDAAHAMRPTDGQGGNMALEDAVVLCRALREKTTIEEALRWFETTRLPRIVKIHADQADRYARRMRREQVGPWSDEFKKWVHDGI</sequence>
<evidence type="ECO:0000256" key="2">
    <source>
        <dbReference type="ARBA" id="ARBA00023033"/>
    </source>
</evidence>
<evidence type="ECO:0000313" key="4">
    <source>
        <dbReference type="EMBL" id="CAD8937917.1"/>
    </source>
</evidence>
<dbReference type="GO" id="GO:0004497">
    <property type="term" value="F:monooxygenase activity"/>
    <property type="evidence" value="ECO:0007669"/>
    <property type="project" value="UniProtKB-KW"/>
</dbReference>
<name>A0A7S1D4E7_CYCTE</name>
<dbReference type="AlphaFoldDB" id="A0A7S1D4E7"/>
<reference evidence="4" key="1">
    <citation type="submission" date="2021-01" db="EMBL/GenBank/DDBJ databases">
        <authorList>
            <person name="Corre E."/>
            <person name="Pelletier E."/>
            <person name="Niang G."/>
            <person name="Scheremetjew M."/>
            <person name="Finn R."/>
            <person name="Kale V."/>
            <person name="Holt S."/>
            <person name="Cochrane G."/>
            <person name="Meng A."/>
            <person name="Brown T."/>
            <person name="Cohen L."/>
        </authorList>
    </citation>
    <scope>NUCLEOTIDE SEQUENCE</scope>
    <source>
        <strain evidence="4">ECT3854</strain>
    </source>
</reference>
<dbReference type="PRINTS" id="PR00420">
    <property type="entry name" value="RNGMNOXGNASE"/>
</dbReference>
<evidence type="ECO:0000259" key="3">
    <source>
        <dbReference type="Pfam" id="PF01494"/>
    </source>
</evidence>